<dbReference type="RefSeq" id="WP_171184938.1">
    <property type="nucleotide sequence ID" value="NZ_WTPX01000028.1"/>
</dbReference>
<dbReference type="Proteomes" id="UP000609651">
    <property type="component" value="Unassembled WGS sequence"/>
</dbReference>
<feature type="signal peptide" evidence="1">
    <location>
        <begin position="1"/>
        <end position="18"/>
    </location>
</feature>
<sequence length="314" mass="34100">MLRLALTVLLSLPGAAIAQDYAPAYVPQAYATQDGLPPDWLPPPVVAGDWAETLTLFGGISGSKQPQDLGVNAHFGGRLAANYGFALVDAANLGAQIGVAGTYQDDAVRVFESVAVDTDRGQLFTTAGLFQKNELWNWSLVYDALYQDQWDRSTLTQFRGRVGVNMTARDEIGVWGTKNDRGEEGVVAPLDLPVRLQAISQLNLFWRHQYESGAYTTIWGGVSEGHEEMTLVATDDRHLSTAPVFGADFRAPLNDYCSLYGEANFVLPADTGSVDSFLGIDIHPAGVAKCYRKLKYAPILRPAGSPSFVVDARR</sequence>
<evidence type="ECO:0008006" key="4">
    <source>
        <dbReference type="Google" id="ProtNLM"/>
    </source>
</evidence>
<evidence type="ECO:0000256" key="1">
    <source>
        <dbReference type="SAM" id="SignalP"/>
    </source>
</evidence>
<keyword evidence="3" id="KW-1185">Reference proteome</keyword>
<accession>A0ABX1VAS0</accession>
<organism evidence="2 3">
    <name type="scientific">Alienimonas chondri</name>
    <dbReference type="NCBI Taxonomy" id="2681879"/>
    <lineage>
        <taxon>Bacteria</taxon>
        <taxon>Pseudomonadati</taxon>
        <taxon>Planctomycetota</taxon>
        <taxon>Planctomycetia</taxon>
        <taxon>Planctomycetales</taxon>
        <taxon>Planctomycetaceae</taxon>
        <taxon>Alienimonas</taxon>
    </lineage>
</organism>
<name>A0ABX1VAS0_9PLAN</name>
<protein>
    <recommendedName>
        <fullName evidence="4">Porin</fullName>
    </recommendedName>
</protein>
<evidence type="ECO:0000313" key="3">
    <source>
        <dbReference type="Proteomes" id="UP000609651"/>
    </source>
</evidence>
<dbReference type="EMBL" id="WTPX01000028">
    <property type="protein sequence ID" value="NNJ25197.1"/>
    <property type="molecule type" value="Genomic_DNA"/>
</dbReference>
<comment type="caution">
    <text evidence="2">The sequence shown here is derived from an EMBL/GenBank/DDBJ whole genome shotgun (WGS) entry which is preliminary data.</text>
</comment>
<evidence type="ECO:0000313" key="2">
    <source>
        <dbReference type="EMBL" id="NNJ25197.1"/>
    </source>
</evidence>
<proteinExistence type="predicted"/>
<dbReference type="Pfam" id="PF20371">
    <property type="entry name" value="DUF6666"/>
    <property type="match status" value="1"/>
</dbReference>
<dbReference type="InterPro" id="IPR046607">
    <property type="entry name" value="DUF6666"/>
</dbReference>
<gene>
    <name evidence="2" type="ORF">LzC2_12650</name>
</gene>
<feature type="chain" id="PRO_5046364582" description="Porin" evidence="1">
    <location>
        <begin position="19"/>
        <end position="314"/>
    </location>
</feature>
<reference evidence="2 3" key="1">
    <citation type="journal article" date="2020" name="Syst. Appl. Microbiol.">
        <title>Alienimonas chondri sp. nov., a novel planctomycete isolated from the biofilm of the red alga Chondrus crispus.</title>
        <authorList>
            <person name="Vitorino I."/>
            <person name="Albuquerque L."/>
            <person name="Wiegand S."/>
            <person name="Kallscheuer N."/>
            <person name="da Costa M.S."/>
            <person name="Lobo-da-Cunha A."/>
            <person name="Jogler C."/>
            <person name="Lage O.M."/>
        </authorList>
    </citation>
    <scope>NUCLEOTIDE SEQUENCE [LARGE SCALE GENOMIC DNA]</scope>
    <source>
        <strain evidence="2 3">LzC2</strain>
    </source>
</reference>
<keyword evidence="1" id="KW-0732">Signal</keyword>